<organism evidence="4 5">
    <name type="scientific">Streptomyces violascens</name>
    <dbReference type="NCBI Taxonomy" id="67381"/>
    <lineage>
        <taxon>Bacteria</taxon>
        <taxon>Bacillati</taxon>
        <taxon>Actinomycetota</taxon>
        <taxon>Actinomycetes</taxon>
        <taxon>Kitasatosporales</taxon>
        <taxon>Streptomycetaceae</taxon>
        <taxon>Streptomyces</taxon>
    </lineage>
</organism>
<gene>
    <name evidence="4" type="ORF">Sviol_45380</name>
</gene>
<comment type="caution">
    <text evidence="4">The sequence shown here is derived from an EMBL/GenBank/DDBJ whole genome shotgun (WGS) entry which is preliminary data.</text>
</comment>
<evidence type="ECO:0000256" key="1">
    <source>
        <dbReference type="SAM" id="MobiDB-lite"/>
    </source>
</evidence>
<dbReference type="PANTHER" id="PTHR30221:SF1">
    <property type="entry name" value="SMALL-CONDUCTANCE MECHANOSENSITIVE CHANNEL"/>
    <property type="match status" value="1"/>
</dbReference>
<dbReference type="Proteomes" id="UP001050808">
    <property type="component" value="Unassembled WGS sequence"/>
</dbReference>
<dbReference type="EMBL" id="BNDY01000017">
    <property type="protein sequence ID" value="GHI40130.1"/>
    <property type="molecule type" value="Genomic_DNA"/>
</dbReference>
<sequence>MTRNDSFGAPGSTRPGAGTLLRDMHTTGSSSVDQDSKPAGSAAVGHGLHWRGVIRTRRAVITTSLAVGGLVVSLNFGGLLGNPDSHQSMTSRVIAGISAGIFLVGALIAVRGATDDLVKLLTGRISDNRSAALRVICLLSGYALVILGALSLLRVEWSKLLLGGALTGVILGIAAQPVLGNIFAGLVLLVSHPFTIGEKVSVQSGPLGGRIEGEVTDMTLLFVELHTEDGKMLLPNNAVLGAAIGPPARETPLI</sequence>
<dbReference type="SUPFAM" id="SSF50182">
    <property type="entry name" value="Sm-like ribonucleoproteins"/>
    <property type="match status" value="1"/>
</dbReference>
<evidence type="ECO:0000256" key="2">
    <source>
        <dbReference type="SAM" id="Phobius"/>
    </source>
</evidence>
<dbReference type="InterPro" id="IPR045275">
    <property type="entry name" value="MscS_archaea/bacteria_type"/>
</dbReference>
<feature type="transmembrane region" description="Helical" evidence="2">
    <location>
        <begin position="59"/>
        <end position="81"/>
    </location>
</feature>
<dbReference type="Pfam" id="PF00924">
    <property type="entry name" value="MS_channel_2nd"/>
    <property type="match status" value="1"/>
</dbReference>
<dbReference type="Gene3D" id="1.10.287.1260">
    <property type="match status" value="1"/>
</dbReference>
<evidence type="ECO:0000313" key="4">
    <source>
        <dbReference type="EMBL" id="GHI40130.1"/>
    </source>
</evidence>
<dbReference type="PANTHER" id="PTHR30221">
    <property type="entry name" value="SMALL-CONDUCTANCE MECHANOSENSITIVE CHANNEL"/>
    <property type="match status" value="1"/>
</dbReference>
<dbReference type="InterPro" id="IPR006685">
    <property type="entry name" value="MscS_channel_2nd"/>
</dbReference>
<evidence type="ECO:0000313" key="5">
    <source>
        <dbReference type="Proteomes" id="UP001050808"/>
    </source>
</evidence>
<proteinExistence type="predicted"/>
<feature type="transmembrane region" description="Helical" evidence="2">
    <location>
        <begin position="93"/>
        <end position="110"/>
    </location>
</feature>
<keyword evidence="5" id="KW-1185">Reference proteome</keyword>
<feature type="domain" description="Mechanosensitive ion channel MscS" evidence="3">
    <location>
        <begin position="178"/>
        <end position="242"/>
    </location>
</feature>
<reference evidence="4" key="1">
    <citation type="submission" date="2024-05" db="EMBL/GenBank/DDBJ databases">
        <title>Whole genome shotgun sequence of Streptomyces violascens NBRC 12920.</title>
        <authorList>
            <person name="Komaki H."/>
            <person name="Tamura T."/>
        </authorList>
    </citation>
    <scope>NUCLEOTIDE SEQUENCE</scope>
    <source>
        <strain evidence="4">NBRC 12920</strain>
    </source>
</reference>
<feature type="transmembrane region" description="Helical" evidence="2">
    <location>
        <begin position="165"/>
        <end position="190"/>
    </location>
</feature>
<name>A0ABQ3QS68_9ACTN</name>
<evidence type="ECO:0000259" key="3">
    <source>
        <dbReference type="Pfam" id="PF00924"/>
    </source>
</evidence>
<feature type="transmembrane region" description="Helical" evidence="2">
    <location>
        <begin position="131"/>
        <end position="153"/>
    </location>
</feature>
<keyword evidence="2" id="KW-1133">Transmembrane helix</keyword>
<dbReference type="InterPro" id="IPR010920">
    <property type="entry name" value="LSM_dom_sf"/>
</dbReference>
<accession>A0ABQ3QS68</accession>
<keyword evidence="2" id="KW-0812">Transmembrane</keyword>
<protein>
    <recommendedName>
        <fullName evidence="3">Mechanosensitive ion channel MscS domain-containing protein</fullName>
    </recommendedName>
</protein>
<keyword evidence="2" id="KW-0472">Membrane</keyword>
<feature type="region of interest" description="Disordered" evidence="1">
    <location>
        <begin position="1"/>
        <end position="44"/>
    </location>
</feature>